<evidence type="ECO:0000313" key="4">
    <source>
        <dbReference type="Proteomes" id="UP000050761"/>
    </source>
</evidence>
<feature type="compositionally biased region" description="Polar residues" evidence="2">
    <location>
        <begin position="60"/>
        <end position="69"/>
    </location>
</feature>
<accession>A0A183F4U6</accession>
<feature type="coiled-coil region" evidence="1">
    <location>
        <begin position="208"/>
        <end position="253"/>
    </location>
</feature>
<sequence length="254" mass="28074">MPTCAAYSLFRDEIVRLTARIKELEKIINVPRADFGTMTDAVQPPVPPQSPSTLDPIDPNQRTGSSSARTPPPAQSPSMPLSPVHSLPDQMTMSSPMLTSPLCVSVESKVTGQPMYLSQEALNHMQACQNEAFIWRTKAAQLEIVVKDQMVKANRIEEALRAELMAARAGHPSHEDVPMTSTAAGDDITTGTPTRLSPVGFECTVPSCMEKKKELVQENARLNEHVEEVSVRIRELEDDVRAIRHDLESVEEHR</sequence>
<dbReference type="AlphaFoldDB" id="A0A183F4U6"/>
<evidence type="ECO:0000256" key="1">
    <source>
        <dbReference type="SAM" id="Coils"/>
    </source>
</evidence>
<reference evidence="3 4" key="1">
    <citation type="submission" date="2018-11" db="EMBL/GenBank/DDBJ databases">
        <authorList>
            <consortium name="Pathogen Informatics"/>
        </authorList>
    </citation>
    <scope>NUCLEOTIDE SEQUENCE [LARGE SCALE GENOMIC DNA]</scope>
</reference>
<dbReference type="EMBL" id="UZAH01001195">
    <property type="protein sequence ID" value="VDO19571.1"/>
    <property type="molecule type" value="Genomic_DNA"/>
</dbReference>
<name>A0A183F4U6_HELPZ</name>
<feature type="region of interest" description="Disordered" evidence="2">
    <location>
        <begin position="38"/>
        <end position="93"/>
    </location>
</feature>
<dbReference type="WBParaSite" id="HPBE_0000118801-mRNA-1">
    <property type="protein sequence ID" value="HPBE_0000118801-mRNA-1"/>
    <property type="gene ID" value="HPBE_0000118801"/>
</dbReference>
<reference evidence="5" key="2">
    <citation type="submission" date="2019-09" db="UniProtKB">
        <authorList>
            <consortium name="WormBaseParasite"/>
        </authorList>
    </citation>
    <scope>IDENTIFICATION</scope>
</reference>
<organism evidence="4 5">
    <name type="scientific">Heligmosomoides polygyrus</name>
    <name type="common">Parasitic roundworm</name>
    <dbReference type="NCBI Taxonomy" id="6339"/>
    <lineage>
        <taxon>Eukaryota</taxon>
        <taxon>Metazoa</taxon>
        <taxon>Ecdysozoa</taxon>
        <taxon>Nematoda</taxon>
        <taxon>Chromadorea</taxon>
        <taxon>Rhabditida</taxon>
        <taxon>Rhabditina</taxon>
        <taxon>Rhabditomorpha</taxon>
        <taxon>Strongyloidea</taxon>
        <taxon>Heligmosomidae</taxon>
        <taxon>Heligmosomoides</taxon>
    </lineage>
</organism>
<dbReference type="OrthoDB" id="5807119at2759"/>
<keyword evidence="1" id="KW-0175">Coiled coil</keyword>
<protein>
    <submittedName>
        <fullName evidence="3 5">Uncharacterized protein</fullName>
    </submittedName>
</protein>
<proteinExistence type="predicted"/>
<keyword evidence="4" id="KW-1185">Reference proteome</keyword>
<evidence type="ECO:0000256" key="2">
    <source>
        <dbReference type="SAM" id="MobiDB-lite"/>
    </source>
</evidence>
<accession>A0A3P7TEX9</accession>
<evidence type="ECO:0000313" key="5">
    <source>
        <dbReference type="WBParaSite" id="HPBE_0000118801-mRNA-1"/>
    </source>
</evidence>
<evidence type="ECO:0000313" key="3">
    <source>
        <dbReference type="EMBL" id="VDO19571.1"/>
    </source>
</evidence>
<gene>
    <name evidence="3" type="ORF">HPBE_LOCUS1189</name>
</gene>
<dbReference type="Proteomes" id="UP000050761">
    <property type="component" value="Unassembled WGS sequence"/>
</dbReference>